<dbReference type="EMBL" id="LN999010">
    <property type="protein sequence ID" value="CUX77049.1"/>
    <property type="molecule type" value="Genomic_DNA"/>
</dbReference>
<evidence type="ECO:0000259" key="1">
    <source>
        <dbReference type="Pfam" id="PF00881"/>
    </source>
</evidence>
<reference evidence="3" key="1">
    <citation type="submission" date="2016-01" db="EMBL/GenBank/DDBJ databases">
        <authorList>
            <person name="Oliw E.H."/>
        </authorList>
    </citation>
    <scope>NUCLEOTIDE SEQUENCE</scope>
    <source>
        <strain evidence="3">1</strain>
    </source>
</reference>
<dbReference type="KEGG" id="tch:CHITON_0270"/>
<dbReference type="Proteomes" id="UP000250189">
    <property type="component" value="Chromosome"/>
</dbReference>
<dbReference type="Pfam" id="PF00881">
    <property type="entry name" value="Nitroreductase"/>
    <property type="match status" value="1"/>
</dbReference>
<evidence type="ECO:0000313" key="5">
    <source>
        <dbReference type="Proteomes" id="UP000250189"/>
    </source>
</evidence>
<dbReference type="Gene3D" id="3.40.109.10">
    <property type="entry name" value="NADH Oxidase"/>
    <property type="match status" value="1"/>
</dbReference>
<dbReference type="InterPro" id="IPR000415">
    <property type="entry name" value="Nitroreductase-like"/>
</dbReference>
<reference evidence="2 5" key="3">
    <citation type="submission" date="2016-04" db="EMBL/GenBank/DDBJ databases">
        <title>Complete genome sequence of Thermococcus chitonophagus type strain GC74.</title>
        <authorList>
            <person name="Oger P.M."/>
        </authorList>
    </citation>
    <scope>NUCLEOTIDE SEQUENCE [LARGE SCALE GENOMIC DNA]</scope>
    <source>
        <strain evidence="2 5">GC74</strain>
    </source>
</reference>
<dbReference type="EMBL" id="CP015193">
    <property type="protein sequence ID" value="ASJ15817.1"/>
    <property type="molecule type" value="Genomic_DNA"/>
</dbReference>
<keyword evidence="5" id="KW-1185">Reference proteome</keyword>
<feature type="domain" description="Nitroreductase" evidence="1">
    <location>
        <begin position="56"/>
        <end position="231"/>
    </location>
</feature>
<protein>
    <submittedName>
        <fullName evidence="2">Nitroreductase</fullName>
    </submittedName>
</protein>
<dbReference type="SUPFAM" id="SSF55469">
    <property type="entry name" value="FMN-dependent nitroreductase-like"/>
    <property type="match status" value="1"/>
</dbReference>
<dbReference type="STRING" id="54262.CHITON_0270"/>
<dbReference type="NCBIfam" id="TIGR03605">
    <property type="entry name" value="antibiot_sagB"/>
    <property type="match status" value="1"/>
</dbReference>
<organism evidence="3 4">
    <name type="scientific">Thermococcus chitonophagus</name>
    <dbReference type="NCBI Taxonomy" id="54262"/>
    <lineage>
        <taxon>Archaea</taxon>
        <taxon>Methanobacteriati</taxon>
        <taxon>Methanobacteriota</taxon>
        <taxon>Thermococci</taxon>
        <taxon>Thermococcales</taxon>
        <taxon>Thermococcaceae</taxon>
        <taxon>Thermococcus</taxon>
    </lineage>
</organism>
<evidence type="ECO:0000313" key="2">
    <source>
        <dbReference type="EMBL" id="ASJ15817.1"/>
    </source>
</evidence>
<dbReference type="InterPro" id="IPR052544">
    <property type="entry name" value="Bacteriocin_Proc_Enz"/>
</dbReference>
<dbReference type="InterPro" id="IPR020051">
    <property type="entry name" value="SagB-type_dehydrogenase"/>
</dbReference>
<accession>A0A160VR58</accession>
<dbReference type="OrthoDB" id="10206at2157"/>
<dbReference type="AlphaFoldDB" id="A0A160VR58"/>
<reference evidence="4" key="2">
    <citation type="submission" date="2016-01" db="EMBL/GenBank/DDBJ databases">
        <authorList>
            <person name="Vorgias C.E."/>
        </authorList>
    </citation>
    <scope>NUCLEOTIDE SEQUENCE [LARGE SCALE GENOMIC DNA]</scope>
</reference>
<gene>
    <name evidence="2" type="ORF">A3L04_01375</name>
    <name evidence="3" type="ORF">CHITON_0270</name>
</gene>
<proteinExistence type="predicted"/>
<name>A0A160VR58_9EURY</name>
<dbReference type="InterPro" id="IPR029479">
    <property type="entry name" value="Nitroreductase"/>
</dbReference>
<dbReference type="Proteomes" id="UP000093069">
    <property type="component" value="Chromosome I"/>
</dbReference>
<dbReference type="PANTHER" id="PTHR43745">
    <property type="entry name" value="NITROREDUCTASE MJ1384-RELATED"/>
    <property type="match status" value="1"/>
</dbReference>
<dbReference type="CDD" id="cd02142">
    <property type="entry name" value="McbC_SagB-like_oxidoreductase"/>
    <property type="match status" value="1"/>
</dbReference>
<dbReference type="RefSeq" id="WP_068576032.1">
    <property type="nucleotide sequence ID" value="NZ_CP015193.1"/>
</dbReference>
<dbReference type="GO" id="GO:0016491">
    <property type="term" value="F:oxidoreductase activity"/>
    <property type="evidence" value="ECO:0007669"/>
    <property type="project" value="InterPro"/>
</dbReference>
<dbReference type="PANTHER" id="PTHR43745:SF2">
    <property type="entry name" value="NITROREDUCTASE MJ1384-RELATED"/>
    <property type="match status" value="1"/>
</dbReference>
<sequence>MKRLAWFTVFLVIVSSLAILLKPYLPKERGEIAMTGEIIKLPEPRLKGDMSVEEAIAKRRSIRKYRNELLTLQELSQLLWAAQGITEPNRKFRAAPSAGATYPFEVYVVVGKVKGLEPGIYHYDPFSHSIRLVKRGDFRKALQKAALNQAWVGSAAIDIVLVAYYERTTKYYGERGKMYVHMEAGHIGQNIYLQATALNLGTVAVGAFYEDQVAEILGVDGVPLYIFPVGKI</sequence>
<evidence type="ECO:0000313" key="3">
    <source>
        <dbReference type="EMBL" id="CUX77049.1"/>
    </source>
</evidence>
<evidence type="ECO:0000313" key="4">
    <source>
        <dbReference type="Proteomes" id="UP000093069"/>
    </source>
</evidence>
<dbReference type="GeneID" id="33321181"/>